<dbReference type="EMBL" id="CP016397">
    <property type="protein sequence ID" value="ASQ44727.1"/>
    <property type="molecule type" value="Genomic_DNA"/>
</dbReference>
<protein>
    <recommendedName>
        <fullName evidence="1">YhcG PDDEXK nuclease domain-containing protein</fullName>
    </recommendedName>
</protein>
<keyword evidence="3" id="KW-1185">Reference proteome</keyword>
<sequence length="175" mass="20619">MTPDLIFKEPYFLDFIGAHTYESEEELESLILNNITHFLTELGTDFCFVARQKRMSTGKKDRYLDLLFFNRRLRRLIAIDLKLGDFDPAYKGQMEWYLNWLDQNERFDYEGQPIGIILCAGKDHEDIEYLEMDKTGIHVAQYLTELPAKEILESHLRKAIAVAKENLFKKSLMND</sequence>
<organism evidence="2 3">
    <name type="scientific">Legionella clemsonensis</name>
    <dbReference type="NCBI Taxonomy" id="1867846"/>
    <lineage>
        <taxon>Bacteria</taxon>
        <taxon>Pseudomonadati</taxon>
        <taxon>Pseudomonadota</taxon>
        <taxon>Gammaproteobacteria</taxon>
        <taxon>Legionellales</taxon>
        <taxon>Legionellaceae</taxon>
        <taxon>Legionella</taxon>
    </lineage>
</organism>
<dbReference type="Proteomes" id="UP000201728">
    <property type="component" value="Chromosome"/>
</dbReference>
<name>A0A222NYQ6_9GAMM</name>
<accession>A0A222NYQ6</accession>
<dbReference type="Pfam" id="PF06250">
    <property type="entry name" value="YhcG_C"/>
    <property type="match status" value="1"/>
</dbReference>
<dbReference type="RefSeq" id="WP_198333168.1">
    <property type="nucleotide sequence ID" value="NZ_CP016397.1"/>
</dbReference>
<reference evidence="3" key="1">
    <citation type="submission" date="2016-07" db="EMBL/GenBank/DDBJ databases">
        <authorList>
            <person name="Florea S."/>
            <person name="Webb J.S."/>
            <person name="Jaromczyk J."/>
            <person name="Schardl C.L."/>
        </authorList>
    </citation>
    <scope>NUCLEOTIDE SEQUENCE [LARGE SCALE GENOMIC DNA]</scope>
    <source>
        <strain evidence="3">CDC-D5610</strain>
    </source>
</reference>
<dbReference type="InterPro" id="IPR009362">
    <property type="entry name" value="YhcG_C"/>
</dbReference>
<evidence type="ECO:0000259" key="1">
    <source>
        <dbReference type="Pfam" id="PF06250"/>
    </source>
</evidence>
<feature type="domain" description="YhcG PDDEXK nuclease" evidence="1">
    <location>
        <begin position="6"/>
        <end position="151"/>
    </location>
</feature>
<dbReference type="PANTHER" id="PTHR30547">
    <property type="entry name" value="UNCHARACTERIZED PROTEIN YHCG-RELATED"/>
    <property type="match status" value="1"/>
</dbReference>
<proteinExistence type="predicted"/>
<gene>
    <name evidence="2" type="ORF">clem_00805</name>
</gene>
<dbReference type="KEGG" id="lcd:clem_00805"/>
<dbReference type="GO" id="GO:0003676">
    <property type="term" value="F:nucleic acid binding"/>
    <property type="evidence" value="ECO:0007669"/>
    <property type="project" value="InterPro"/>
</dbReference>
<evidence type="ECO:0000313" key="2">
    <source>
        <dbReference type="EMBL" id="ASQ44727.1"/>
    </source>
</evidence>
<dbReference type="InterPro" id="IPR053148">
    <property type="entry name" value="PD-DEXK-like_domain"/>
</dbReference>
<dbReference type="InterPro" id="IPR011856">
    <property type="entry name" value="tRNA_endonuc-like_dom_sf"/>
</dbReference>
<evidence type="ECO:0000313" key="3">
    <source>
        <dbReference type="Proteomes" id="UP000201728"/>
    </source>
</evidence>
<dbReference type="Gene3D" id="3.40.1350.10">
    <property type="match status" value="1"/>
</dbReference>
<dbReference type="PANTHER" id="PTHR30547:SF5">
    <property type="entry name" value="NUCLEASE YHCG-RELATED"/>
    <property type="match status" value="1"/>
</dbReference>
<dbReference type="AlphaFoldDB" id="A0A222NYQ6"/>